<protein>
    <recommendedName>
        <fullName evidence="1">SPOR domain-containing protein</fullName>
    </recommendedName>
</protein>
<dbReference type="GeneID" id="97544159"/>
<dbReference type="Proteomes" id="UP000018211">
    <property type="component" value="Unassembled WGS sequence"/>
</dbReference>
<dbReference type="InterPro" id="IPR007730">
    <property type="entry name" value="SPOR-like_dom"/>
</dbReference>
<evidence type="ECO:0000259" key="1">
    <source>
        <dbReference type="PROSITE" id="PS51724"/>
    </source>
</evidence>
<feature type="domain" description="SPOR" evidence="1">
    <location>
        <begin position="106"/>
        <end position="185"/>
    </location>
</feature>
<dbReference type="Pfam" id="PF05036">
    <property type="entry name" value="SPOR"/>
    <property type="match status" value="1"/>
</dbReference>
<dbReference type="EMBL" id="CAOF01000064">
    <property type="protein sequence ID" value="CCO45747.1"/>
    <property type="molecule type" value="Genomic_DNA"/>
</dbReference>
<dbReference type="PROSITE" id="PS51257">
    <property type="entry name" value="PROKAR_LIPOPROTEIN"/>
    <property type="match status" value="1"/>
</dbReference>
<dbReference type="SUPFAM" id="SSF110997">
    <property type="entry name" value="Sporulation related repeat"/>
    <property type="match status" value="1"/>
</dbReference>
<dbReference type="RefSeq" id="WP_022561434.1">
    <property type="nucleotide sequence ID" value="NZ_LK391965.1"/>
</dbReference>
<dbReference type="GO" id="GO:0042834">
    <property type="term" value="F:peptidoglycan binding"/>
    <property type="evidence" value="ECO:0007669"/>
    <property type="project" value="InterPro"/>
</dbReference>
<evidence type="ECO:0000313" key="2">
    <source>
        <dbReference type="EMBL" id="CCO45747.1"/>
    </source>
</evidence>
<accession>A0AAV2VMB0</accession>
<sequence>MKKISIISLSMLLAACASDTYEKEVTSESYKEDYKVDSIQAPITQQAQIKEETVKEIMPMAEKPDTAMVAAAPMQEEKKVVKLAPKPQVQKKKIKILPPTDNQLKSNPRYGYTIQVIALDRESKLEHFAKRLPVGQPIWGNYKQVKGTNWYTILYGDYATSAEAKAAIASLPEEFQKLKPFPKSIDAIKNSEYPVMDKLN</sequence>
<name>A0AAV2VMB0_9VIBR</name>
<dbReference type="InterPro" id="IPR036680">
    <property type="entry name" value="SPOR-like_sf"/>
</dbReference>
<comment type="caution">
    <text evidence="2">The sequence shown here is derived from an EMBL/GenBank/DDBJ whole genome shotgun (WGS) entry which is preliminary data.</text>
</comment>
<reference evidence="2 3" key="1">
    <citation type="journal article" date="2013" name="ISME J.">
        <title>Comparative genomics of pathogenic lineages of Vibrio nigripulchritudo identifies virulence-associated traits.</title>
        <authorList>
            <person name="Goudenege D."/>
            <person name="Labreuche Y."/>
            <person name="Krin E."/>
            <person name="Ansquer D."/>
            <person name="Mangenot S."/>
            <person name="Calteau A."/>
            <person name="Medigue C."/>
            <person name="Mazel D."/>
            <person name="Polz M.F."/>
            <person name="Le Roux F."/>
        </authorList>
    </citation>
    <scope>NUCLEOTIDE SEQUENCE [LARGE SCALE GENOMIC DNA]</scope>
    <source>
        <strain evidence="2 3">SOn1</strain>
    </source>
</reference>
<dbReference type="Gene3D" id="3.30.70.1070">
    <property type="entry name" value="Sporulation related repeat"/>
    <property type="match status" value="1"/>
</dbReference>
<dbReference type="AlphaFoldDB" id="A0AAV2VMB0"/>
<gene>
    <name evidence="2" type="ORF">VIBNISOn1_1560006</name>
</gene>
<proteinExistence type="predicted"/>
<organism evidence="2 3">
    <name type="scientific">Vibrio nigripulchritudo SOn1</name>
    <dbReference type="NCBI Taxonomy" id="1238450"/>
    <lineage>
        <taxon>Bacteria</taxon>
        <taxon>Pseudomonadati</taxon>
        <taxon>Pseudomonadota</taxon>
        <taxon>Gammaproteobacteria</taxon>
        <taxon>Vibrionales</taxon>
        <taxon>Vibrionaceae</taxon>
        <taxon>Vibrio</taxon>
    </lineage>
</organism>
<dbReference type="PROSITE" id="PS51724">
    <property type="entry name" value="SPOR"/>
    <property type="match status" value="1"/>
</dbReference>
<evidence type="ECO:0000313" key="3">
    <source>
        <dbReference type="Proteomes" id="UP000018211"/>
    </source>
</evidence>